<protein>
    <submittedName>
        <fullName evidence="1">Uncharacterized protein</fullName>
    </submittedName>
</protein>
<sequence>MFWKKKQELSCPVTPEDKEWIENNLDWLDRNLVELAHFPTILPTKDFFDWKFTGKQDDAFYVLARIGELCSINISHIQLDFINDQLDFGNGLLTAIEKGEKGIGGLYFGDEDGEAITIEKKQLDNPASLIAVMAHELSHHVLIGLHDIGYSDEKENEYLTDLTAVAYGFGIFLSDNATIYQVSSSSWRIGKQGYLPPQVIAYAMAVIQYFKGEIKTNPVWIDHLDKKTKKYFLQSLDYVRVHPPTPTGHLNW</sequence>
<dbReference type="RefSeq" id="WP_313981333.1">
    <property type="nucleotide sequence ID" value="NZ_JASJOS010000007.1"/>
</dbReference>
<gene>
    <name evidence="1" type="ORF">QNI16_17690</name>
</gene>
<evidence type="ECO:0000313" key="2">
    <source>
        <dbReference type="Proteomes" id="UP001241110"/>
    </source>
</evidence>
<organism evidence="1 2">
    <name type="scientific">Xanthocytophaga flava</name>
    <dbReference type="NCBI Taxonomy" id="3048013"/>
    <lineage>
        <taxon>Bacteria</taxon>
        <taxon>Pseudomonadati</taxon>
        <taxon>Bacteroidota</taxon>
        <taxon>Cytophagia</taxon>
        <taxon>Cytophagales</taxon>
        <taxon>Rhodocytophagaceae</taxon>
        <taxon>Xanthocytophaga</taxon>
    </lineage>
</organism>
<dbReference type="EMBL" id="JASJOS010000007">
    <property type="protein sequence ID" value="MDJ1482343.1"/>
    <property type="molecule type" value="Genomic_DNA"/>
</dbReference>
<proteinExistence type="predicted"/>
<reference evidence="1" key="1">
    <citation type="submission" date="2023-05" db="EMBL/GenBank/DDBJ databases">
        <authorList>
            <person name="Zhang X."/>
        </authorList>
    </citation>
    <scope>NUCLEOTIDE SEQUENCE</scope>
    <source>
        <strain evidence="1">YF14B1</strain>
    </source>
</reference>
<evidence type="ECO:0000313" key="1">
    <source>
        <dbReference type="EMBL" id="MDJ1482343.1"/>
    </source>
</evidence>
<dbReference type="Proteomes" id="UP001241110">
    <property type="component" value="Unassembled WGS sequence"/>
</dbReference>
<name>A0AAE3U9J8_9BACT</name>
<accession>A0AAE3U9J8</accession>
<comment type="caution">
    <text evidence="1">The sequence shown here is derived from an EMBL/GenBank/DDBJ whole genome shotgun (WGS) entry which is preliminary data.</text>
</comment>
<dbReference type="AlphaFoldDB" id="A0AAE3U9J8"/>